<protein>
    <submittedName>
        <fullName evidence="6">Tyrosyl-DNA phosphodiesterase domain protein</fullName>
    </submittedName>
</protein>
<sequence length="692" mass="76608">MSDDESDEDLRRAIALSLEEHTAPPGNRAVVDLVSSDEDDDLDAPLVAKPTSSPRKKTQIKVTKVPTPVIDLSGDDEEPKAAYHKPDQETSQADQKPAGDEMPVARGILGTLNRKQMEEERLARARRRKEQTEASSSTGVSRKRKATSPHESSIRVQKQSITRPSTSLSWLPTRTPHSKLEPDTHVAKSDGSPSVDQGVLHTSLSEGEHQQHPPRRLPVNAEPRSIQNGKHTDRTREILSFQAQQQSVAPGIQYPDGVVKKTWAYGFPRQGDDIKIEEVLQKSDLEHAVLSAFQIDAEWIQTKLDVKTKVIWVLQAKTEKEKANYRSQTPDNYRFCFPSMEGNINCMHSKLQLLAHPSHLRIVVPSANLMPYDWGEAGGIMENVCFLIDLPRYPGGKAVTPETFFAKELVNFLNAMGLQNTVVGSLRNFDFSRTADLAFIHSIGGSHSGANLKRTGYCGLGAAVQQLGLQTEQALSVDLVAASIGSLTMGFIKSILLAIQGDDGMTEYGWRANKPRRGKPTVESEVERRLSDDVKKHFRIYFPTRDTVANSKGGIGAGGTICTQSRWYNGDLFPRELMRDCKSRRPGMLMHSKIIFVRGGVKSWAYVGSANLSESAWGHLSKDRTTQQPKLNCRNWECGVIFPVRASDGDVVQRGNNGTPGMEVFTGHVPVPMIVPGEEYAGRTPWFNTKMA</sequence>
<evidence type="ECO:0000313" key="6">
    <source>
        <dbReference type="EMBL" id="KAG9239404.1"/>
    </source>
</evidence>
<accession>A0A9P7YT20</accession>
<dbReference type="InterPro" id="IPR001736">
    <property type="entry name" value="PLipase_D/transphosphatidylase"/>
</dbReference>
<reference evidence="6" key="1">
    <citation type="journal article" date="2021" name="IMA Fungus">
        <title>Genomic characterization of three marine fungi, including Emericellopsis atlantica sp. nov. with signatures of a generalist lifestyle and marine biomass degradation.</title>
        <authorList>
            <person name="Hagestad O.C."/>
            <person name="Hou L."/>
            <person name="Andersen J.H."/>
            <person name="Hansen E.H."/>
            <person name="Altermark B."/>
            <person name="Li C."/>
            <person name="Kuhnert E."/>
            <person name="Cox R.J."/>
            <person name="Crous P.W."/>
            <person name="Spatafora J.W."/>
            <person name="Lail K."/>
            <person name="Amirebrahimi M."/>
            <person name="Lipzen A."/>
            <person name="Pangilinan J."/>
            <person name="Andreopoulos W."/>
            <person name="Hayes R.D."/>
            <person name="Ng V."/>
            <person name="Grigoriev I.V."/>
            <person name="Jackson S.A."/>
            <person name="Sutton T.D.S."/>
            <person name="Dobson A.D.W."/>
            <person name="Rama T."/>
        </authorList>
    </citation>
    <scope>NUCLEOTIDE SEQUENCE</scope>
    <source>
        <strain evidence="6">TRa018bII</strain>
    </source>
</reference>
<dbReference type="Pfam" id="PF02809">
    <property type="entry name" value="UIM"/>
    <property type="match status" value="1"/>
</dbReference>
<dbReference type="EMBL" id="MU251359">
    <property type="protein sequence ID" value="KAG9239404.1"/>
    <property type="molecule type" value="Genomic_DNA"/>
</dbReference>
<feature type="compositionally biased region" description="Basic and acidic residues" evidence="4">
    <location>
        <begin position="178"/>
        <end position="188"/>
    </location>
</feature>
<dbReference type="CDD" id="cd09122">
    <property type="entry name" value="PLDc_Tdp1_1"/>
    <property type="match status" value="1"/>
</dbReference>
<keyword evidence="7" id="KW-1185">Reference proteome</keyword>
<gene>
    <name evidence="6" type="ORF">BJ875DRAFT_189947</name>
</gene>
<dbReference type="PROSITE" id="PS50330">
    <property type="entry name" value="UIM"/>
    <property type="match status" value="1"/>
</dbReference>
<feature type="active site" description="Nucleophile" evidence="1">
    <location>
        <position position="348"/>
    </location>
</feature>
<evidence type="ECO:0000256" key="3">
    <source>
        <dbReference type="PIRSR" id="PIRSR610347-3"/>
    </source>
</evidence>
<dbReference type="GO" id="GO:0003690">
    <property type="term" value="F:double-stranded DNA binding"/>
    <property type="evidence" value="ECO:0007669"/>
    <property type="project" value="TreeGrafter"/>
</dbReference>
<feature type="binding site" evidence="2">
    <location>
        <position position="350"/>
    </location>
    <ligand>
        <name>substrate</name>
    </ligand>
</feature>
<feature type="domain" description="PLD phosphodiesterase" evidence="5">
    <location>
        <begin position="586"/>
        <end position="616"/>
    </location>
</feature>
<dbReference type="OrthoDB" id="47785at2759"/>
<feature type="binding site" evidence="2">
    <location>
        <position position="593"/>
    </location>
    <ligand>
        <name>substrate</name>
    </ligand>
</feature>
<feature type="site" description="Interaction with DNA" evidence="3">
    <location>
        <position position="613"/>
    </location>
</feature>
<evidence type="ECO:0000313" key="7">
    <source>
        <dbReference type="Proteomes" id="UP000824998"/>
    </source>
</evidence>
<feature type="region of interest" description="Disordered" evidence="4">
    <location>
        <begin position="1"/>
        <end position="224"/>
    </location>
</feature>
<name>A0A9P7YT20_9HELO</name>
<evidence type="ECO:0000256" key="4">
    <source>
        <dbReference type="SAM" id="MobiDB-lite"/>
    </source>
</evidence>
<organism evidence="6 7">
    <name type="scientific">Amylocarpus encephaloides</name>
    <dbReference type="NCBI Taxonomy" id="45428"/>
    <lineage>
        <taxon>Eukaryota</taxon>
        <taxon>Fungi</taxon>
        <taxon>Dikarya</taxon>
        <taxon>Ascomycota</taxon>
        <taxon>Pezizomycotina</taxon>
        <taxon>Leotiomycetes</taxon>
        <taxon>Helotiales</taxon>
        <taxon>Helotiales incertae sedis</taxon>
        <taxon>Amylocarpus</taxon>
    </lineage>
</organism>
<dbReference type="GO" id="GO:0017005">
    <property type="term" value="F:3'-tyrosyl-DNA phosphodiesterase activity"/>
    <property type="evidence" value="ECO:0007669"/>
    <property type="project" value="TreeGrafter"/>
</dbReference>
<dbReference type="Gene3D" id="3.30.870.10">
    <property type="entry name" value="Endonuclease Chain A"/>
    <property type="match status" value="2"/>
</dbReference>
<dbReference type="InterPro" id="IPR010347">
    <property type="entry name" value="Tdp1"/>
</dbReference>
<dbReference type="GO" id="GO:0003697">
    <property type="term" value="F:single-stranded DNA binding"/>
    <property type="evidence" value="ECO:0007669"/>
    <property type="project" value="TreeGrafter"/>
</dbReference>
<proteinExistence type="predicted"/>
<dbReference type="Proteomes" id="UP000824998">
    <property type="component" value="Unassembled WGS sequence"/>
</dbReference>
<feature type="compositionally biased region" description="Basic and acidic residues" evidence="4">
    <location>
        <begin position="79"/>
        <end position="88"/>
    </location>
</feature>
<evidence type="ECO:0000256" key="1">
    <source>
        <dbReference type="PIRSR" id="PIRSR610347-1"/>
    </source>
</evidence>
<dbReference type="PANTHER" id="PTHR12415:SF4">
    <property type="entry name" value="TYROSYL-DNA PHOSPHODIESTERASE DOMAIN-CONTAINING PROTEIN"/>
    <property type="match status" value="1"/>
</dbReference>
<dbReference type="PANTHER" id="PTHR12415">
    <property type="entry name" value="TYROSYL-DNA PHOSPHODIESTERASE 1"/>
    <property type="match status" value="1"/>
</dbReference>
<dbReference type="Pfam" id="PF06087">
    <property type="entry name" value="Tyr-DNA_phospho"/>
    <property type="match status" value="1"/>
</dbReference>
<comment type="caution">
    <text evidence="6">The sequence shown here is derived from an EMBL/GenBank/DDBJ whole genome shotgun (WGS) entry which is preliminary data.</text>
</comment>
<feature type="compositionally biased region" description="Polar residues" evidence="4">
    <location>
        <begin position="191"/>
        <end position="205"/>
    </location>
</feature>
<dbReference type="AlphaFoldDB" id="A0A9P7YT20"/>
<dbReference type="SUPFAM" id="SSF56024">
    <property type="entry name" value="Phospholipase D/nuclease"/>
    <property type="match status" value="2"/>
</dbReference>
<dbReference type="PROSITE" id="PS50035">
    <property type="entry name" value="PLD"/>
    <property type="match status" value="1"/>
</dbReference>
<evidence type="ECO:0000259" key="5">
    <source>
        <dbReference type="PROSITE" id="PS50035"/>
    </source>
</evidence>
<dbReference type="GO" id="GO:0006281">
    <property type="term" value="P:DNA repair"/>
    <property type="evidence" value="ECO:0007669"/>
    <property type="project" value="InterPro"/>
</dbReference>
<evidence type="ECO:0000256" key="2">
    <source>
        <dbReference type="PIRSR" id="PIRSR610347-2"/>
    </source>
</evidence>
<dbReference type="GO" id="GO:0005634">
    <property type="term" value="C:nucleus"/>
    <property type="evidence" value="ECO:0007669"/>
    <property type="project" value="InterPro"/>
</dbReference>
<feature type="active site" description="Proton donor/acceptor" evidence="1">
    <location>
        <position position="591"/>
    </location>
</feature>
<feature type="compositionally biased region" description="Polar residues" evidence="4">
    <location>
        <begin position="149"/>
        <end position="172"/>
    </location>
</feature>
<dbReference type="InterPro" id="IPR003903">
    <property type="entry name" value="UIM_dom"/>
</dbReference>